<sequence>MFQTRHGTEETTLDGSMSNGGVGSRRGSTPRMKEVDEEKEKAQLAEEVEIAMLNNAFARSFSSRRRFAVMSAVDGIELRETSRKSSEAPVSFFS</sequence>
<proteinExistence type="predicted"/>
<dbReference type="Proteomes" id="UP000271889">
    <property type="component" value="Unassembled WGS sequence"/>
</dbReference>
<evidence type="ECO:0000256" key="1">
    <source>
        <dbReference type="SAM" id="MobiDB-lite"/>
    </source>
</evidence>
<dbReference type="EMBL" id="UYRV01133831">
    <property type="protein sequence ID" value="VDN38219.1"/>
    <property type="molecule type" value="Genomic_DNA"/>
</dbReference>
<feature type="compositionally biased region" description="Basic and acidic residues" evidence="1">
    <location>
        <begin position="31"/>
        <end position="40"/>
    </location>
</feature>
<evidence type="ECO:0000313" key="2">
    <source>
        <dbReference type="EMBL" id="VDN38219.1"/>
    </source>
</evidence>
<feature type="region of interest" description="Disordered" evidence="1">
    <location>
        <begin position="1"/>
        <end position="40"/>
    </location>
</feature>
<organism evidence="2 3">
    <name type="scientific">Cylicostephanus goldi</name>
    <name type="common">Nematode worm</name>
    <dbReference type="NCBI Taxonomy" id="71465"/>
    <lineage>
        <taxon>Eukaryota</taxon>
        <taxon>Metazoa</taxon>
        <taxon>Ecdysozoa</taxon>
        <taxon>Nematoda</taxon>
        <taxon>Chromadorea</taxon>
        <taxon>Rhabditida</taxon>
        <taxon>Rhabditina</taxon>
        <taxon>Rhabditomorpha</taxon>
        <taxon>Strongyloidea</taxon>
        <taxon>Strongylidae</taxon>
        <taxon>Cylicostephanus</taxon>
    </lineage>
</organism>
<gene>
    <name evidence="2" type="ORF">CGOC_LOCUS13665</name>
</gene>
<name>A0A3P7RBJ0_CYLGO</name>
<dbReference type="AlphaFoldDB" id="A0A3P7RBJ0"/>
<reference evidence="2 3" key="1">
    <citation type="submission" date="2018-11" db="EMBL/GenBank/DDBJ databases">
        <authorList>
            <consortium name="Pathogen Informatics"/>
        </authorList>
    </citation>
    <scope>NUCLEOTIDE SEQUENCE [LARGE SCALE GENOMIC DNA]</scope>
</reference>
<accession>A0A3P7RBJ0</accession>
<keyword evidence="3" id="KW-1185">Reference proteome</keyword>
<evidence type="ECO:0000313" key="3">
    <source>
        <dbReference type="Proteomes" id="UP000271889"/>
    </source>
</evidence>
<protein>
    <submittedName>
        <fullName evidence="2">Uncharacterized protein</fullName>
    </submittedName>
</protein>